<comment type="catalytic activity">
    <reaction evidence="1">
        <text>inosine + phosphate = alpha-D-ribose 1-phosphate + hypoxanthine</text>
        <dbReference type="Rhea" id="RHEA:27646"/>
        <dbReference type="ChEBI" id="CHEBI:17368"/>
        <dbReference type="ChEBI" id="CHEBI:17596"/>
        <dbReference type="ChEBI" id="CHEBI:43474"/>
        <dbReference type="ChEBI" id="CHEBI:57720"/>
        <dbReference type="EC" id="2.4.2.1"/>
    </reaction>
    <physiologicalReaction direction="left-to-right" evidence="1">
        <dbReference type="Rhea" id="RHEA:27647"/>
    </physiologicalReaction>
</comment>
<keyword evidence="5" id="KW-0378">Hydrolase</keyword>
<dbReference type="AlphaFoldDB" id="A0A832G7V1"/>
<dbReference type="PANTHER" id="PTHR30616">
    <property type="entry name" value="UNCHARACTERIZED PROTEIN YFIH"/>
    <property type="match status" value="1"/>
</dbReference>
<evidence type="ECO:0000256" key="6">
    <source>
        <dbReference type="ARBA" id="ARBA00022833"/>
    </source>
</evidence>
<dbReference type="InterPro" id="IPR011324">
    <property type="entry name" value="Cytotoxic_necrot_fac-like_cat"/>
</dbReference>
<comment type="catalytic activity">
    <reaction evidence="9">
        <text>S-methyl-5'-thioadenosine + phosphate = 5-(methylsulfanyl)-alpha-D-ribose 1-phosphate + adenine</text>
        <dbReference type="Rhea" id="RHEA:11852"/>
        <dbReference type="ChEBI" id="CHEBI:16708"/>
        <dbReference type="ChEBI" id="CHEBI:17509"/>
        <dbReference type="ChEBI" id="CHEBI:43474"/>
        <dbReference type="ChEBI" id="CHEBI:58533"/>
        <dbReference type="EC" id="2.4.2.28"/>
    </reaction>
    <physiologicalReaction direction="left-to-right" evidence="9">
        <dbReference type="Rhea" id="RHEA:11853"/>
    </physiologicalReaction>
</comment>
<name>A0A832G7V1_9BACT</name>
<dbReference type="Gene3D" id="3.60.140.10">
    <property type="entry name" value="CNF1/YfiH-like putative cysteine hydrolases"/>
    <property type="match status" value="1"/>
</dbReference>
<evidence type="ECO:0000256" key="9">
    <source>
        <dbReference type="ARBA" id="ARBA00049893"/>
    </source>
</evidence>
<dbReference type="CDD" id="cd16833">
    <property type="entry name" value="YfiH"/>
    <property type="match status" value="1"/>
</dbReference>
<comment type="caution">
    <text evidence="11">The sequence shown here is derived from an EMBL/GenBank/DDBJ whole genome shotgun (WGS) entry which is preliminary data.</text>
</comment>
<dbReference type="NCBIfam" id="TIGR00726">
    <property type="entry name" value="peptidoglycan editing factor PgeF"/>
    <property type="match status" value="1"/>
</dbReference>
<accession>A0A832G7V1</accession>
<dbReference type="InterPro" id="IPR003730">
    <property type="entry name" value="Cu_polyphenol_OxRdtase"/>
</dbReference>
<evidence type="ECO:0000256" key="10">
    <source>
        <dbReference type="RuleBase" id="RU361274"/>
    </source>
</evidence>
<keyword evidence="3" id="KW-0808">Transferase</keyword>
<comment type="catalytic activity">
    <reaction evidence="7">
        <text>adenosine + H2O + H(+) = inosine + NH4(+)</text>
        <dbReference type="Rhea" id="RHEA:24408"/>
        <dbReference type="ChEBI" id="CHEBI:15377"/>
        <dbReference type="ChEBI" id="CHEBI:15378"/>
        <dbReference type="ChEBI" id="CHEBI:16335"/>
        <dbReference type="ChEBI" id="CHEBI:17596"/>
        <dbReference type="ChEBI" id="CHEBI:28938"/>
        <dbReference type="EC" id="3.5.4.4"/>
    </reaction>
    <physiologicalReaction direction="left-to-right" evidence="7">
        <dbReference type="Rhea" id="RHEA:24409"/>
    </physiologicalReaction>
</comment>
<keyword evidence="6" id="KW-0862">Zinc</keyword>
<evidence type="ECO:0000256" key="2">
    <source>
        <dbReference type="ARBA" id="ARBA00007353"/>
    </source>
</evidence>
<dbReference type="Pfam" id="PF02578">
    <property type="entry name" value="Cu-oxidase_4"/>
    <property type="match status" value="1"/>
</dbReference>
<comment type="catalytic activity">
    <reaction evidence="8">
        <text>adenosine + phosphate = alpha-D-ribose 1-phosphate + adenine</text>
        <dbReference type="Rhea" id="RHEA:27642"/>
        <dbReference type="ChEBI" id="CHEBI:16335"/>
        <dbReference type="ChEBI" id="CHEBI:16708"/>
        <dbReference type="ChEBI" id="CHEBI:43474"/>
        <dbReference type="ChEBI" id="CHEBI:57720"/>
        <dbReference type="EC" id="2.4.2.1"/>
    </reaction>
    <physiologicalReaction direction="left-to-right" evidence="8">
        <dbReference type="Rhea" id="RHEA:27643"/>
    </physiologicalReaction>
</comment>
<dbReference type="GO" id="GO:0016787">
    <property type="term" value="F:hydrolase activity"/>
    <property type="evidence" value="ECO:0007669"/>
    <property type="project" value="UniProtKB-KW"/>
</dbReference>
<comment type="similarity">
    <text evidence="2 10">Belongs to the purine nucleoside phosphorylase YfiH/LACC1 family.</text>
</comment>
<evidence type="ECO:0000256" key="5">
    <source>
        <dbReference type="ARBA" id="ARBA00022801"/>
    </source>
</evidence>
<evidence type="ECO:0000313" key="11">
    <source>
        <dbReference type="EMBL" id="HGT48870.1"/>
    </source>
</evidence>
<sequence length="244" mass="27501">MFIIKPYIFNRFPEIVCGFSTKVGLERKAPYYFNLSLSVGDDDNIVRENREAFFNQFGLSSDNIAFQRQTHSDIISIVDKPGVCGESDAMITATENLGLVISAADCTSIYIFDSKLKVIAAIHSGWRGTKAKIVEKTLKTLFKKFNCKAENLFAYIGPSISQANYEVGKEVAEQFDGKYLKYINNKFYLDVAAANYDMLIDNGMKSSHIQKSVLCTYEFNELLHSYRRDGLKSGRSLGLIAIKR</sequence>
<evidence type="ECO:0000256" key="3">
    <source>
        <dbReference type="ARBA" id="ARBA00022679"/>
    </source>
</evidence>
<dbReference type="InterPro" id="IPR038371">
    <property type="entry name" value="Cu_polyphenol_OxRdtase_sf"/>
</dbReference>
<reference evidence="11" key="1">
    <citation type="journal article" date="2020" name="mSystems">
        <title>Genome- and Community-Level Interaction Insights into Carbon Utilization and Element Cycling Functions of Hydrothermarchaeota in Hydrothermal Sediment.</title>
        <authorList>
            <person name="Zhou Z."/>
            <person name="Liu Y."/>
            <person name="Xu W."/>
            <person name="Pan J."/>
            <person name="Luo Z.H."/>
            <person name="Li M."/>
        </authorList>
    </citation>
    <scope>NUCLEOTIDE SEQUENCE [LARGE SCALE GENOMIC DNA]</scope>
    <source>
        <strain evidence="11">SpSt-500</strain>
    </source>
</reference>
<evidence type="ECO:0000256" key="4">
    <source>
        <dbReference type="ARBA" id="ARBA00022723"/>
    </source>
</evidence>
<protein>
    <recommendedName>
        <fullName evidence="10">Purine nucleoside phosphorylase</fullName>
    </recommendedName>
</protein>
<gene>
    <name evidence="11" type="primary">pgeF</name>
    <name evidence="11" type="ORF">ENS56_12605</name>
</gene>
<dbReference type="EMBL" id="DSVI01000020">
    <property type="protein sequence ID" value="HGT48870.1"/>
    <property type="molecule type" value="Genomic_DNA"/>
</dbReference>
<evidence type="ECO:0000256" key="1">
    <source>
        <dbReference type="ARBA" id="ARBA00000553"/>
    </source>
</evidence>
<organism evidence="11">
    <name type="scientific">Ignavibacterium album</name>
    <dbReference type="NCBI Taxonomy" id="591197"/>
    <lineage>
        <taxon>Bacteria</taxon>
        <taxon>Pseudomonadati</taxon>
        <taxon>Ignavibacteriota</taxon>
        <taxon>Ignavibacteria</taxon>
        <taxon>Ignavibacteriales</taxon>
        <taxon>Ignavibacteriaceae</taxon>
        <taxon>Ignavibacterium</taxon>
    </lineage>
</organism>
<keyword evidence="4" id="KW-0479">Metal-binding</keyword>
<dbReference type="GO" id="GO:0005507">
    <property type="term" value="F:copper ion binding"/>
    <property type="evidence" value="ECO:0007669"/>
    <property type="project" value="TreeGrafter"/>
</dbReference>
<proteinExistence type="inferred from homology"/>
<dbReference type="PANTHER" id="PTHR30616:SF2">
    <property type="entry name" value="PURINE NUCLEOSIDE PHOSPHORYLASE LACC1"/>
    <property type="match status" value="1"/>
</dbReference>
<evidence type="ECO:0000256" key="7">
    <source>
        <dbReference type="ARBA" id="ARBA00047989"/>
    </source>
</evidence>
<dbReference type="GO" id="GO:0017061">
    <property type="term" value="F:S-methyl-5-thioadenosine phosphorylase activity"/>
    <property type="evidence" value="ECO:0007669"/>
    <property type="project" value="UniProtKB-EC"/>
</dbReference>
<dbReference type="SUPFAM" id="SSF64438">
    <property type="entry name" value="CNF1/YfiH-like putative cysteine hydrolases"/>
    <property type="match status" value="1"/>
</dbReference>
<evidence type="ECO:0000256" key="8">
    <source>
        <dbReference type="ARBA" id="ARBA00048968"/>
    </source>
</evidence>